<dbReference type="AlphaFoldDB" id="A0A7V8VG42"/>
<accession>A0A7V8VG42</accession>
<keyword evidence="2" id="KW-1185">Reference proteome</keyword>
<dbReference type="EMBL" id="JACEFB010000012">
    <property type="protein sequence ID" value="MBA2227306.1"/>
    <property type="molecule type" value="Genomic_DNA"/>
</dbReference>
<name>A0A7V8VG42_9BACT</name>
<evidence type="ECO:0000313" key="2">
    <source>
        <dbReference type="Proteomes" id="UP000542342"/>
    </source>
</evidence>
<reference evidence="1 2" key="1">
    <citation type="submission" date="2020-07" db="EMBL/GenBank/DDBJ databases">
        <title>Thermogemmata thermophila gen. nov., sp. nov., a novel moderate thermophilic planctomycete from a Kamchatka hot spring.</title>
        <authorList>
            <person name="Elcheninov A.G."/>
            <person name="Podosokorskaya O.A."/>
            <person name="Kovaleva O.L."/>
            <person name="Novikov A."/>
            <person name="Bonch-Osmolovskaya E.A."/>
            <person name="Toshchakov S.V."/>
            <person name="Kublanov I.V."/>
        </authorList>
    </citation>
    <scope>NUCLEOTIDE SEQUENCE [LARGE SCALE GENOMIC DNA]</scope>
    <source>
        <strain evidence="1 2">2918</strain>
    </source>
</reference>
<proteinExistence type="predicted"/>
<gene>
    <name evidence="1" type="ORF">H0921_14180</name>
</gene>
<evidence type="ECO:0008006" key="3">
    <source>
        <dbReference type="Google" id="ProtNLM"/>
    </source>
</evidence>
<organism evidence="1 2">
    <name type="scientific">Thermogemmata fonticola</name>
    <dbReference type="NCBI Taxonomy" id="2755323"/>
    <lineage>
        <taxon>Bacteria</taxon>
        <taxon>Pseudomonadati</taxon>
        <taxon>Planctomycetota</taxon>
        <taxon>Planctomycetia</taxon>
        <taxon>Gemmatales</taxon>
        <taxon>Gemmataceae</taxon>
        <taxon>Thermogemmata</taxon>
    </lineage>
</organism>
<dbReference type="Proteomes" id="UP000542342">
    <property type="component" value="Unassembled WGS sequence"/>
</dbReference>
<comment type="caution">
    <text evidence="1">The sequence shown here is derived from an EMBL/GenBank/DDBJ whole genome shotgun (WGS) entry which is preliminary data.</text>
</comment>
<sequence>MGTYRMVDINPSGSANPRNLINVNGTLFFCADDGSHGTELWRTAITTTLTITNGNNQSTTVSNSFGTPLVVQVLDQFGEPMEGVSATFTAPSNGASPYLVATAPSR</sequence>
<dbReference type="RefSeq" id="WP_194539166.1">
    <property type="nucleotide sequence ID" value="NZ_JACEFB010000012.1"/>
</dbReference>
<evidence type="ECO:0000313" key="1">
    <source>
        <dbReference type="EMBL" id="MBA2227306.1"/>
    </source>
</evidence>
<protein>
    <recommendedName>
        <fullName evidence="3">Big-1 domain-containing protein</fullName>
    </recommendedName>
</protein>